<accession>A0A9P0HBX6</accession>
<sequence>MWWLSEGDHNRIITSPMNPYSISGAAFFLFGGQGARGFGRGGSPSPSIWILSLTGSHLHEHIKPCISIGDHSGVEATVQTLGVCSVRSSRGPIAVSEVIVQI</sequence>
<dbReference type="Proteomes" id="UP001152798">
    <property type="component" value="Chromosome 4"/>
</dbReference>
<keyword evidence="2" id="KW-1185">Reference proteome</keyword>
<proteinExistence type="predicted"/>
<gene>
    <name evidence="1" type="ORF">NEZAVI_LOCUS8884</name>
</gene>
<name>A0A9P0HBX6_NEZVI</name>
<evidence type="ECO:0000313" key="2">
    <source>
        <dbReference type="Proteomes" id="UP001152798"/>
    </source>
</evidence>
<dbReference type="EMBL" id="OV725080">
    <property type="protein sequence ID" value="CAH1399435.1"/>
    <property type="molecule type" value="Genomic_DNA"/>
</dbReference>
<organism evidence="1 2">
    <name type="scientific">Nezara viridula</name>
    <name type="common">Southern green stink bug</name>
    <name type="synonym">Cimex viridulus</name>
    <dbReference type="NCBI Taxonomy" id="85310"/>
    <lineage>
        <taxon>Eukaryota</taxon>
        <taxon>Metazoa</taxon>
        <taxon>Ecdysozoa</taxon>
        <taxon>Arthropoda</taxon>
        <taxon>Hexapoda</taxon>
        <taxon>Insecta</taxon>
        <taxon>Pterygota</taxon>
        <taxon>Neoptera</taxon>
        <taxon>Paraneoptera</taxon>
        <taxon>Hemiptera</taxon>
        <taxon>Heteroptera</taxon>
        <taxon>Panheteroptera</taxon>
        <taxon>Pentatomomorpha</taxon>
        <taxon>Pentatomoidea</taxon>
        <taxon>Pentatomidae</taxon>
        <taxon>Pentatominae</taxon>
        <taxon>Nezara</taxon>
    </lineage>
</organism>
<protein>
    <submittedName>
        <fullName evidence="1">Uncharacterized protein</fullName>
    </submittedName>
</protein>
<evidence type="ECO:0000313" key="1">
    <source>
        <dbReference type="EMBL" id="CAH1399435.1"/>
    </source>
</evidence>
<dbReference type="AlphaFoldDB" id="A0A9P0HBX6"/>
<reference evidence="1" key="1">
    <citation type="submission" date="2022-01" db="EMBL/GenBank/DDBJ databases">
        <authorList>
            <person name="King R."/>
        </authorList>
    </citation>
    <scope>NUCLEOTIDE SEQUENCE</scope>
</reference>